<dbReference type="KEGG" id="bor:COCMIDRAFT_49315"/>
<feature type="non-terminal residue" evidence="1">
    <location>
        <position position="1"/>
    </location>
</feature>
<dbReference type="eggNOG" id="ENOG502RITK">
    <property type="taxonomic scope" value="Eukaryota"/>
</dbReference>
<dbReference type="SUPFAM" id="SSF48403">
    <property type="entry name" value="Ankyrin repeat"/>
    <property type="match status" value="1"/>
</dbReference>
<dbReference type="RefSeq" id="XP_007684088.1">
    <property type="nucleotide sequence ID" value="XM_007685898.2"/>
</dbReference>
<dbReference type="InterPro" id="IPR036770">
    <property type="entry name" value="Ankyrin_rpt-contain_sf"/>
</dbReference>
<sequence>SPLLNAIKLGNLRILKKLIKYLQSSQITEAHRDTLFNNPLANFCIYKAIGKSITYSRDDMFLMVTKLIRRKFGGLKPRDFDAFVRLVVKTSNVRMLRYLFRIPTSPAWVLTQNTMCAICNSAEYDLIYFVFRKADCANAHRTSRRHPLHIAVRAGLEATRAVYDTGKYDVNESVSWPYKGYWDEPVTALDVAIFRHDHAIVKWLLDHGANYRRRFPSFYMSCRIFNYIRDRAIVDDPRMVDLPSYGQYSDMCREARDSFVFGLGQ</sequence>
<organism evidence="1 2">
    <name type="scientific">Bipolaris oryzae ATCC 44560</name>
    <dbReference type="NCBI Taxonomy" id="930090"/>
    <lineage>
        <taxon>Eukaryota</taxon>
        <taxon>Fungi</taxon>
        <taxon>Dikarya</taxon>
        <taxon>Ascomycota</taxon>
        <taxon>Pezizomycotina</taxon>
        <taxon>Dothideomycetes</taxon>
        <taxon>Pleosporomycetidae</taxon>
        <taxon>Pleosporales</taxon>
        <taxon>Pleosporineae</taxon>
        <taxon>Pleosporaceae</taxon>
        <taxon>Bipolaris</taxon>
    </lineage>
</organism>
<accession>W6ZH91</accession>
<dbReference type="OrthoDB" id="3692348at2759"/>
<keyword evidence="2" id="KW-1185">Reference proteome</keyword>
<evidence type="ECO:0000313" key="1">
    <source>
        <dbReference type="EMBL" id="EUC49390.1"/>
    </source>
</evidence>
<dbReference type="AlphaFoldDB" id="W6ZH91"/>
<evidence type="ECO:0000313" key="2">
    <source>
        <dbReference type="Proteomes" id="UP000054032"/>
    </source>
</evidence>
<proteinExistence type="predicted"/>
<dbReference type="GeneID" id="19124433"/>
<protein>
    <recommendedName>
        <fullName evidence="3">Ankyrin repeat protein</fullName>
    </recommendedName>
</protein>
<evidence type="ECO:0008006" key="3">
    <source>
        <dbReference type="Google" id="ProtNLM"/>
    </source>
</evidence>
<reference evidence="1 2" key="1">
    <citation type="journal article" date="2013" name="PLoS Genet.">
        <title>Comparative genome structure, secondary metabolite, and effector coding capacity across Cochliobolus pathogens.</title>
        <authorList>
            <person name="Condon B.J."/>
            <person name="Leng Y."/>
            <person name="Wu D."/>
            <person name="Bushley K.E."/>
            <person name="Ohm R.A."/>
            <person name="Otillar R."/>
            <person name="Martin J."/>
            <person name="Schackwitz W."/>
            <person name="Grimwood J."/>
            <person name="MohdZainudin N."/>
            <person name="Xue C."/>
            <person name="Wang R."/>
            <person name="Manning V.A."/>
            <person name="Dhillon B."/>
            <person name="Tu Z.J."/>
            <person name="Steffenson B.J."/>
            <person name="Salamov A."/>
            <person name="Sun H."/>
            <person name="Lowry S."/>
            <person name="LaButti K."/>
            <person name="Han J."/>
            <person name="Copeland A."/>
            <person name="Lindquist E."/>
            <person name="Barry K."/>
            <person name="Schmutz J."/>
            <person name="Baker S.E."/>
            <person name="Ciuffetti L.M."/>
            <person name="Grigoriev I.V."/>
            <person name="Zhong S."/>
            <person name="Turgeon B.G."/>
        </authorList>
    </citation>
    <scope>NUCLEOTIDE SEQUENCE [LARGE SCALE GENOMIC DNA]</scope>
    <source>
        <strain evidence="1 2">ATCC 44560</strain>
    </source>
</reference>
<dbReference type="EMBL" id="KI963932">
    <property type="protein sequence ID" value="EUC49390.1"/>
    <property type="molecule type" value="Genomic_DNA"/>
</dbReference>
<dbReference type="Gene3D" id="1.25.40.20">
    <property type="entry name" value="Ankyrin repeat-containing domain"/>
    <property type="match status" value="1"/>
</dbReference>
<gene>
    <name evidence="1" type="ORF">COCMIDRAFT_49315</name>
</gene>
<name>W6ZH91_COCMI</name>
<dbReference type="HOGENOM" id="CLU_064359_0_0_1"/>
<dbReference type="Proteomes" id="UP000054032">
    <property type="component" value="Unassembled WGS sequence"/>
</dbReference>
<feature type="non-terminal residue" evidence="1">
    <location>
        <position position="265"/>
    </location>
</feature>